<dbReference type="InterPro" id="IPR022225">
    <property type="entry name" value="Phage_tail_fibre_N"/>
</dbReference>
<evidence type="ECO:0000259" key="1">
    <source>
        <dbReference type="Pfam" id="PF12571"/>
    </source>
</evidence>
<protein>
    <recommendedName>
        <fullName evidence="1">Phage tail fibre protein N-terminal domain-containing protein</fullName>
    </recommendedName>
</protein>
<feature type="domain" description="Phage tail fibre protein N-terminal" evidence="1">
    <location>
        <begin position="7"/>
        <end position="137"/>
    </location>
</feature>
<evidence type="ECO:0000313" key="2">
    <source>
        <dbReference type="EMBL" id="AWK15138.1"/>
    </source>
</evidence>
<evidence type="ECO:0000313" key="3">
    <source>
        <dbReference type="Proteomes" id="UP000261875"/>
    </source>
</evidence>
<name>A0A2U8I7P1_9GAMM</name>
<dbReference type="AlphaFoldDB" id="A0A2U8I7P1"/>
<reference evidence="2 3" key="1">
    <citation type="submission" date="2017-05" db="EMBL/GenBank/DDBJ databases">
        <title>Genome sequence of Candidatus Fukatsuia symbiotica and Candidatus Hamiltonella defensa from Acyrthosiphon pisum strain 5D.</title>
        <authorList>
            <person name="Patel V.A."/>
            <person name="Chevignon G."/>
            <person name="Russell J.A."/>
            <person name="Oliver K.M."/>
        </authorList>
    </citation>
    <scope>NUCLEOTIDE SEQUENCE [LARGE SCALE GENOMIC DNA]</scope>
    <source>
        <strain evidence="2 3">5D</strain>
    </source>
</reference>
<dbReference type="Pfam" id="PF12571">
    <property type="entry name" value="Phage_tail_fib"/>
    <property type="match status" value="1"/>
</dbReference>
<accession>A0A2U8I7P1</accession>
<proteinExistence type="predicted"/>
<dbReference type="OrthoDB" id="9810174at2"/>
<sequence length="541" mass="57166">MNSHDVMLSWTAEGDKRLQDACASGSKLQLTHMALGNASTPLSITDLKQAQEVRNVIYQVPLECVTVDREKNSVIGELILPENKKEEAIREIGVFELDTLVAVGYSSSPYRPVRQEGGALVQMVRLPLNTIPASAIETVSNVINFRESDTSYLHAAENLKDVLDKVQARLNLELGTAATRNVGTNSSELITTGDADNRYLKGSENLLSTKAELSKLTKFFNLFVGDPDVLTYLLRSDLTSDQLETWLANDSNEKKFTRLFTSSVAIQIIVSNSSTFGILANSTRAIEAVVKSEGITALVTAMAVAVNSSTVMDGVASSLTAMTAVAASQIAMNAVATSSPAKEVLRNSSTAMAAIGANSMAIAKLATGLASGLSPQSYADMTAVAASQTAMEAVAASQIAMNALVASAVALNAIVKSELACKALETKLQSHRAAVCSVLNAASSSLFTTQSRVLAGDGQVTKEHGVNTATIYIPTACYDDTSTGDTDFSVHSLLSDNKLVYIPRHPSGEVMVSQGIALRGVRVKGVGNTIGHVFFDVFTAA</sequence>
<dbReference type="KEGG" id="fsm:CCS41_12735"/>
<dbReference type="Proteomes" id="UP000261875">
    <property type="component" value="Chromosome"/>
</dbReference>
<dbReference type="RefSeq" id="WP_119797670.1">
    <property type="nucleotide sequence ID" value="NZ_CP021659.1"/>
</dbReference>
<keyword evidence="3" id="KW-1185">Reference proteome</keyword>
<organism evidence="2 3">
    <name type="scientific">Candidatus Fukatsuia symbiotica</name>
    <dbReference type="NCBI Taxonomy" id="1878942"/>
    <lineage>
        <taxon>Bacteria</taxon>
        <taxon>Pseudomonadati</taxon>
        <taxon>Pseudomonadota</taxon>
        <taxon>Gammaproteobacteria</taxon>
        <taxon>Enterobacterales</taxon>
        <taxon>Yersiniaceae</taxon>
        <taxon>Candidatus Fukatsuia</taxon>
    </lineage>
</organism>
<dbReference type="EMBL" id="CP021659">
    <property type="protein sequence ID" value="AWK15138.1"/>
    <property type="molecule type" value="Genomic_DNA"/>
</dbReference>
<gene>
    <name evidence="2" type="ORF">CCS41_12735</name>
</gene>